<dbReference type="Gene3D" id="3.40.50.2000">
    <property type="entry name" value="Glycogen Phosphorylase B"/>
    <property type="match status" value="2"/>
</dbReference>
<protein>
    <submittedName>
        <fullName evidence="3">Glycosyltransferase involved in cell wall biosynthesis</fullName>
    </submittedName>
</protein>
<dbReference type="InterPro" id="IPR028098">
    <property type="entry name" value="Glyco_trans_4-like_N"/>
</dbReference>
<dbReference type="SUPFAM" id="SSF53756">
    <property type="entry name" value="UDP-Glycosyltransferase/glycogen phosphorylase"/>
    <property type="match status" value="1"/>
</dbReference>
<proteinExistence type="predicted"/>
<dbReference type="Proteomes" id="UP000576368">
    <property type="component" value="Unassembled WGS sequence"/>
</dbReference>
<evidence type="ECO:0000259" key="1">
    <source>
        <dbReference type="Pfam" id="PF00534"/>
    </source>
</evidence>
<dbReference type="Pfam" id="PF00534">
    <property type="entry name" value="Glycos_transf_1"/>
    <property type="match status" value="1"/>
</dbReference>
<dbReference type="Pfam" id="PF13439">
    <property type="entry name" value="Glyco_transf_4"/>
    <property type="match status" value="1"/>
</dbReference>
<reference evidence="3 4" key="1">
    <citation type="submission" date="2020-03" db="EMBL/GenBank/DDBJ databases">
        <title>Genomic Encyclopedia of Type Strains, Phase IV (KMG-IV): sequencing the most valuable type-strain genomes for metagenomic binning, comparative biology and taxonomic classification.</title>
        <authorList>
            <person name="Goeker M."/>
        </authorList>
    </citation>
    <scope>NUCLEOTIDE SEQUENCE [LARGE SCALE GENOMIC DNA]</scope>
    <source>
        <strain evidence="3 4">DSM 105722</strain>
    </source>
</reference>
<dbReference type="PANTHER" id="PTHR12526:SF622">
    <property type="entry name" value="GLYCOSYLTRANSFERASE (GROUP I)"/>
    <property type="match status" value="1"/>
</dbReference>
<keyword evidence="3" id="KW-0808">Transferase</keyword>
<comment type="caution">
    <text evidence="3">The sequence shown here is derived from an EMBL/GenBank/DDBJ whole genome shotgun (WGS) entry which is preliminary data.</text>
</comment>
<dbReference type="GeneID" id="86893910"/>
<organism evidence="3 4">
    <name type="scientific">Butyricimonas paravirosa</name>
    <dbReference type="NCBI Taxonomy" id="1472417"/>
    <lineage>
        <taxon>Bacteria</taxon>
        <taxon>Pseudomonadati</taxon>
        <taxon>Bacteroidota</taxon>
        <taxon>Bacteroidia</taxon>
        <taxon>Bacteroidales</taxon>
        <taxon>Odoribacteraceae</taxon>
        <taxon>Butyricimonas</taxon>
    </lineage>
</organism>
<evidence type="ECO:0000259" key="2">
    <source>
        <dbReference type="Pfam" id="PF13439"/>
    </source>
</evidence>
<name>A0A7X5YDT3_9BACT</name>
<evidence type="ECO:0000313" key="3">
    <source>
        <dbReference type="EMBL" id="NJC19056.1"/>
    </source>
</evidence>
<dbReference type="GO" id="GO:0016757">
    <property type="term" value="F:glycosyltransferase activity"/>
    <property type="evidence" value="ECO:0007669"/>
    <property type="project" value="InterPro"/>
</dbReference>
<evidence type="ECO:0000313" key="4">
    <source>
        <dbReference type="Proteomes" id="UP000576368"/>
    </source>
</evidence>
<feature type="domain" description="Glycosyl transferase family 1" evidence="1">
    <location>
        <begin position="220"/>
        <end position="381"/>
    </location>
</feature>
<dbReference type="RefSeq" id="WP_158571810.1">
    <property type="nucleotide sequence ID" value="NZ_BMPA01000009.1"/>
</dbReference>
<accession>A0A7X5YDT3</accession>
<dbReference type="EMBL" id="JAATLI010000009">
    <property type="protein sequence ID" value="NJC19056.1"/>
    <property type="molecule type" value="Genomic_DNA"/>
</dbReference>
<dbReference type="InterPro" id="IPR001296">
    <property type="entry name" value="Glyco_trans_1"/>
</dbReference>
<dbReference type="CDD" id="cd03794">
    <property type="entry name" value="GT4_WbuB-like"/>
    <property type="match status" value="1"/>
</dbReference>
<feature type="domain" description="Glycosyltransferase subfamily 4-like N-terminal" evidence="2">
    <location>
        <begin position="7"/>
        <end position="193"/>
    </location>
</feature>
<gene>
    <name evidence="3" type="ORF">GGR15_002686</name>
</gene>
<sequence length="402" mass="45772">MGGLKYGMEYRPYYLAKEWVKMGHQVTLVGASFSHLRIQQPVVTTNKDFEEETVEGINYIWIKTPAYESTFARIQNIFVFVCKLWKYSRKISEFVKPDLVVASSTYPLDIYPARKIAETAGAKLCYEVHDLWPLSPKLIGGYSSWHPFIIVMQLAENYAYKHVDKVISLLWNSEQHMREHGLAEGKFKCIPNGYCKEDWENLNLKEEIPQTHKLLFKQLENKIIVGFAGGFAASGSLDTLVKAAALLKEHDNLAFVLVGKGPEQEYLEKLVKERSLANTFFLPAVKKIQIPRIVAYFDVAFIGGIHSFLHKYGTSANKLTDYMLSAKPIIQAIDEPNSVIERVKCGICVEAENERLVADAILELTGMTREKREKMGEGGRKYALENLEWGILAKQFLDEFAK</sequence>
<dbReference type="AlphaFoldDB" id="A0A7X5YDT3"/>
<dbReference type="PANTHER" id="PTHR12526">
    <property type="entry name" value="GLYCOSYLTRANSFERASE"/>
    <property type="match status" value="1"/>
</dbReference>